<dbReference type="Proteomes" id="UP000262802">
    <property type="component" value="Chromosome"/>
</dbReference>
<evidence type="ECO:0000256" key="1">
    <source>
        <dbReference type="SAM" id="MobiDB-lite"/>
    </source>
</evidence>
<name>A0A3B7R2U0_9BACT</name>
<dbReference type="KEGG" id="hyh:D3Y59_12150"/>
<evidence type="ECO:0000313" key="4">
    <source>
        <dbReference type="Proteomes" id="UP000262802"/>
    </source>
</evidence>
<protein>
    <recommendedName>
        <fullName evidence="5">Lipoprotein</fullName>
    </recommendedName>
</protein>
<dbReference type="PROSITE" id="PS51257">
    <property type="entry name" value="PROKAR_LIPOPROTEIN"/>
    <property type="match status" value="1"/>
</dbReference>
<organism evidence="3 4">
    <name type="scientific">Hymenobacter oligotrophus</name>
    <dbReference type="NCBI Taxonomy" id="2319843"/>
    <lineage>
        <taxon>Bacteria</taxon>
        <taxon>Pseudomonadati</taxon>
        <taxon>Bacteroidota</taxon>
        <taxon>Cytophagia</taxon>
        <taxon>Cytophagales</taxon>
        <taxon>Hymenobacteraceae</taxon>
        <taxon>Hymenobacter</taxon>
    </lineage>
</organism>
<feature type="region of interest" description="Disordered" evidence="1">
    <location>
        <begin position="26"/>
        <end position="60"/>
    </location>
</feature>
<dbReference type="AlphaFoldDB" id="A0A3B7R2U0"/>
<gene>
    <name evidence="3" type="ORF">D3Y59_12150</name>
</gene>
<evidence type="ECO:0008006" key="5">
    <source>
        <dbReference type="Google" id="ProtNLM"/>
    </source>
</evidence>
<feature type="chain" id="PRO_5017757492" description="Lipoprotein" evidence="2">
    <location>
        <begin position="25"/>
        <end position="214"/>
    </location>
</feature>
<dbReference type="RefSeq" id="WP_119445298.1">
    <property type="nucleotide sequence ID" value="NZ_CP032317.1"/>
</dbReference>
<accession>A0A3B7R2U0</accession>
<proteinExistence type="predicted"/>
<dbReference type="EMBL" id="CP032317">
    <property type="protein sequence ID" value="AYA37733.1"/>
    <property type="molecule type" value="Genomic_DNA"/>
</dbReference>
<feature type="compositionally biased region" description="Polar residues" evidence="1">
    <location>
        <begin position="26"/>
        <end position="39"/>
    </location>
</feature>
<reference evidence="3 4" key="1">
    <citation type="submission" date="2018-09" db="EMBL/GenBank/DDBJ databases">
        <title>Hymenobacter medium sp. nov., isolated from R2A medium.</title>
        <authorList>
            <person name="Yingchao G."/>
        </authorList>
    </citation>
    <scope>NUCLEOTIDE SEQUENCE [LARGE SCALE GENOMIC DNA]</scope>
    <source>
        <strain evidence="4">sh-6</strain>
    </source>
</reference>
<sequence>MLHLLRFAAPWLAGALLCACQANPDQGESTAPSAANTPPKTGGTPAADVPPGMPPAATTPLPARRALMEATAEHRFSSKQANDVFVLRIVGDSLLTGQVQFSIVAAAGDTLWREQFPVAALLDYGLLKYGENPTAAQREAYVRERLDRFFAPAQFQEPAVKPGTAPNRHAKQPAWKEVQQTGLPGFAYSLYEEDGRQLAYLPSQRKAVVYYTCC</sequence>
<keyword evidence="2" id="KW-0732">Signal</keyword>
<dbReference type="OrthoDB" id="886332at2"/>
<evidence type="ECO:0000256" key="2">
    <source>
        <dbReference type="SAM" id="SignalP"/>
    </source>
</evidence>
<feature type="signal peptide" evidence="2">
    <location>
        <begin position="1"/>
        <end position="24"/>
    </location>
</feature>
<keyword evidence="4" id="KW-1185">Reference proteome</keyword>
<evidence type="ECO:0000313" key="3">
    <source>
        <dbReference type="EMBL" id="AYA37733.1"/>
    </source>
</evidence>